<comment type="caution">
    <text evidence="1">The sequence shown here is derived from an EMBL/GenBank/DDBJ whole genome shotgun (WGS) entry which is preliminary data.</text>
</comment>
<keyword evidence="2" id="KW-1185">Reference proteome</keyword>
<gene>
    <name evidence="1" type="ORF">I0C86_00480</name>
</gene>
<feature type="non-terminal residue" evidence="1">
    <location>
        <position position="64"/>
    </location>
</feature>
<sequence>MIGSGAGPAVPVVVCGSCDGMTFTLTACRCTDGGDRLLVDRDGRGREAYRDCRMCQGMGTVANP</sequence>
<evidence type="ECO:0008006" key="3">
    <source>
        <dbReference type="Google" id="ProtNLM"/>
    </source>
</evidence>
<organism evidence="1 2">
    <name type="scientific">Plantactinospora alkalitolerans</name>
    <dbReference type="NCBI Taxonomy" id="2789879"/>
    <lineage>
        <taxon>Bacteria</taxon>
        <taxon>Bacillati</taxon>
        <taxon>Actinomycetota</taxon>
        <taxon>Actinomycetes</taxon>
        <taxon>Micromonosporales</taxon>
        <taxon>Micromonosporaceae</taxon>
        <taxon>Plantactinospora</taxon>
    </lineage>
</organism>
<dbReference type="RefSeq" id="WP_230393288.1">
    <property type="nucleotide sequence ID" value="NZ_JADPUN010000022.1"/>
</dbReference>
<accession>A0ABS0GNB1</accession>
<evidence type="ECO:0000313" key="1">
    <source>
        <dbReference type="EMBL" id="MBF9127478.1"/>
    </source>
</evidence>
<dbReference type="Proteomes" id="UP000638560">
    <property type="component" value="Unassembled WGS sequence"/>
</dbReference>
<dbReference type="EMBL" id="JADPUN010000022">
    <property type="protein sequence ID" value="MBF9127478.1"/>
    <property type="molecule type" value="Genomic_DNA"/>
</dbReference>
<protein>
    <recommendedName>
        <fullName evidence="3">Molecular chaperone DnaJ</fullName>
    </recommendedName>
</protein>
<proteinExistence type="predicted"/>
<name>A0ABS0GNB1_9ACTN</name>
<reference evidence="1 2" key="1">
    <citation type="submission" date="2020-11" db="EMBL/GenBank/DDBJ databases">
        <title>A novel isolate from a Black sea contaminated sediment with potential to produce alkanes: Plantactinospora alkalitolerans sp. nov.</title>
        <authorList>
            <person name="Carro L."/>
            <person name="Veyisoglu A."/>
            <person name="Guven K."/>
            <person name="Schumann P."/>
            <person name="Klenk H.-P."/>
            <person name="Sahin N."/>
        </authorList>
    </citation>
    <scope>NUCLEOTIDE SEQUENCE [LARGE SCALE GENOMIC DNA]</scope>
    <source>
        <strain evidence="1 2">S1510</strain>
    </source>
</reference>
<evidence type="ECO:0000313" key="2">
    <source>
        <dbReference type="Proteomes" id="UP000638560"/>
    </source>
</evidence>